<reference evidence="2 3" key="1">
    <citation type="submission" date="2020-08" db="EMBL/GenBank/DDBJ databases">
        <title>Genomic Encyclopedia of Type Strains, Phase III (KMG-III): the genomes of soil and plant-associated and newly described type strains.</title>
        <authorList>
            <person name="Whitman W."/>
        </authorList>
    </citation>
    <scope>NUCLEOTIDE SEQUENCE [LARGE SCALE GENOMIC DNA]</scope>
    <source>
        <strain evidence="2 3">CECT 3273</strain>
    </source>
</reference>
<dbReference type="EMBL" id="JACHJI010000017">
    <property type="protein sequence ID" value="MBB4902552.1"/>
    <property type="molecule type" value="Genomic_DNA"/>
</dbReference>
<dbReference type="RefSeq" id="WP_184827969.1">
    <property type="nucleotide sequence ID" value="NZ_BMTK01000031.1"/>
</dbReference>
<organism evidence="2 3">
    <name type="scientific">Streptomyces griseomycini</name>
    <dbReference type="NCBI Taxonomy" id="66895"/>
    <lineage>
        <taxon>Bacteria</taxon>
        <taxon>Bacillati</taxon>
        <taxon>Actinomycetota</taxon>
        <taxon>Actinomycetes</taxon>
        <taxon>Kitasatosporales</taxon>
        <taxon>Streptomycetaceae</taxon>
        <taxon>Streptomyces</taxon>
    </lineage>
</organism>
<protein>
    <submittedName>
        <fullName evidence="2">Uncharacterized protein</fullName>
    </submittedName>
</protein>
<proteinExistence type="predicted"/>
<dbReference type="Proteomes" id="UP000579523">
    <property type="component" value="Unassembled WGS sequence"/>
</dbReference>
<comment type="caution">
    <text evidence="2">The sequence shown here is derived from an EMBL/GenBank/DDBJ whole genome shotgun (WGS) entry which is preliminary data.</text>
</comment>
<evidence type="ECO:0000313" key="2">
    <source>
        <dbReference type="EMBL" id="MBB4902552.1"/>
    </source>
</evidence>
<feature type="region of interest" description="Disordered" evidence="1">
    <location>
        <begin position="35"/>
        <end position="57"/>
    </location>
</feature>
<evidence type="ECO:0000313" key="3">
    <source>
        <dbReference type="Proteomes" id="UP000579523"/>
    </source>
</evidence>
<evidence type="ECO:0000256" key="1">
    <source>
        <dbReference type="SAM" id="MobiDB-lite"/>
    </source>
</evidence>
<accession>A0A7W7PWC3</accession>
<sequence>MTGEVGHASVFIAPVGTPPDAAGAWTHIGYTEGPAFEAADEAETAGPPPAQAIEGPR</sequence>
<dbReference type="AlphaFoldDB" id="A0A7W7PWC3"/>
<keyword evidence="3" id="KW-1185">Reference proteome</keyword>
<gene>
    <name evidence="2" type="ORF">FHS37_006649</name>
</gene>
<name>A0A7W7PWC3_9ACTN</name>